<name>A0A699ZKD1_HAELA</name>
<dbReference type="EMBL" id="BLLF01002193">
    <property type="protein sequence ID" value="GFH23103.1"/>
    <property type="molecule type" value="Genomic_DNA"/>
</dbReference>
<evidence type="ECO:0000313" key="3">
    <source>
        <dbReference type="Proteomes" id="UP000485058"/>
    </source>
</evidence>
<feature type="compositionally biased region" description="Low complexity" evidence="1">
    <location>
        <begin position="42"/>
        <end position="56"/>
    </location>
</feature>
<sequence length="298" mass="30844">MGASNTMSRHHSGRNKPWQSLGKVAPCSKLLPQPHRLPGAGVVSSTATASSRHVTAGAEQTGHPCEHTSTAIPIHQHPCLHVLNHILSFPGCEGSSANQHAGSSNEPEGAACFASGVDGSHQQACWCHHARPGCEAVLPMPGAADGAGAGVRPPAVQQLVGLLADLFSCCAGGLDQQERVAPHHKSVLAWLTSAAGMPAAQFHVDTHQGHRLLASSCLQQAMQCVADGQADSPLVCTRQGAGLGCSLRHAVAHACLSGETEVLQTLILELGFRQADYTTGACLAHHDQRALPLCSAST</sequence>
<accession>A0A699ZKD1</accession>
<evidence type="ECO:0000313" key="2">
    <source>
        <dbReference type="EMBL" id="GFH23103.1"/>
    </source>
</evidence>
<protein>
    <submittedName>
        <fullName evidence="2">Uncharacterized protein</fullName>
    </submittedName>
</protein>
<feature type="region of interest" description="Disordered" evidence="1">
    <location>
        <begin position="1"/>
        <end position="22"/>
    </location>
</feature>
<proteinExistence type="predicted"/>
<feature type="region of interest" description="Disordered" evidence="1">
    <location>
        <begin position="39"/>
        <end position="65"/>
    </location>
</feature>
<dbReference type="Proteomes" id="UP000485058">
    <property type="component" value="Unassembled WGS sequence"/>
</dbReference>
<evidence type="ECO:0000256" key="1">
    <source>
        <dbReference type="SAM" id="MobiDB-lite"/>
    </source>
</evidence>
<dbReference type="AlphaFoldDB" id="A0A699ZKD1"/>
<organism evidence="2 3">
    <name type="scientific">Haematococcus lacustris</name>
    <name type="common">Green alga</name>
    <name type="synonym">Haematococcus pluvialis</name>
    <dbReference type="NCBI Taxonomy" id="44745"/>
    <lineage>
        <taxon>Eukaryota</taxon>
        <taxon>Viridiplantae</taxon>
        <taxon>Chlorophyta</taxon>
        <taxon>core chlorophytes</taxon>
        <taxon>Chlorophyceae</taxon>
        <taxon>CS clade</taxon>
        <taxon>Chlamydomonadales</taxon>
        <taxon>Haematococcaceae</taxon>
        <taxon>Haematococcus</taxon>
    </lineage>
</organism>
<keyword evidence="3" id="KW-1185">Reference proteome</keyword>
<reference evidence="2 3" key="1">
    <citation type="submission" date="2020-02" db="EMBL/GenBank/DDBJ databases">
        <title>Draft genome sequence of Haematococcus lacustris strain NIES-144.</title>
        <authorList>
            <person name="Morimoto D."/>
            <person name="Nakagawa S."/>
            <person name="Yoshida T."/>
            <person name="Sawayama S."/>
        </authorList>
    </citation>
    <scope>NUCLEOTIDE SEQUENCE [LARGE SCALE GENOMIC DNA]</scope>
    <source>
        <strain evidence="2 3">NIES-144</strain>
    </source>
</reference>
<gene>
    <name evidence="2" type="ORF">HaLaN_20662</name>
</gene>
<comment type="caution">
    <text evidence="2">The sequence shown here is derived from an EMBL/GenBank/DDBJ whole genome shotgun (WGS) entry which is preliminary data.</text>
</comment>